<feature type="non-terminal residue" evidence="2">
    <location>
        <position position="102"/>
    </location>
</feature>
<protein>
    <submittedName>
        <fullName evidence="2">Uncharacterized protein</fullName>
    </submittedName>
</protein>
<feature type="transmembrane region" description="Helical" evidence="1">
    <location>
        <begin position="32"/>
        <end position="52"/>
    </location>
</feature>
<dbReference type="AlphaFoldDB" id="A0A7R9QWB3"/>
<keyword evidence="1" id="KW-0812">Transmembrane</keyword>
<keyword evidence="3" id="KW-1185">Reference proteome</keyword>
<evidence type="ECO:0000256" key="1">
    <source>
        <dbReference type="SAM" id="Phobius"/>
    </source>
</evidence>
<organism evidence="2">
    <name type="scientific">Oppiella nova</name>
    <dbReference type="NCBI Taxonomy" id="334625"/>
    <lineage>
        <taxon>Eukaryota</taxon>
        <taxon>Metazoa</taxon>
        <taxon>Ecdysozoa</taxon>
        <taxon>Arthropoda</taxon>
        <taxon>Chelicerata</taxon>
        <taxon>Arachnida</taxon>
        <taxon>Acari</taxon>
        <taxon>Acariformes</taxon>
        <taxon>Sarcoptiformes</taxon>
        <taxon>Oribatida</taxon>
        <taxon>Brachypylina</taxon>
        <taxon>Oppioidea</taxon>
        <taxon>Oppiidae</taxon>
        <taxon>Oppiella</taxon>
    </lineage>
</organism>
<accession>A0A7R9QWB3</accession>
<gene>
    <name evidence="2" type="ORF">ONB1V03_LOCUS15807</name>
</gene>
<proteinExistence type="predicted"/>
<reference evidence="2" key="1">
    <citation type="submission" date="2020-11" db="EMBL/GenBank/DDBJ databases">
        <authorList>
            <person name="Tran Van P."/>
        </authorList>
    </citation>
    <scope>NUCLEOTIDE SEQUENCE</scope>
</reference>
<feature type="transmembrane region" description="Helical" evidence="1">
    <location>
        <begin position="58"/>
        <end position="77"/>
    </location>
</feature>
<evidence type="ECO:0000313" key="3">
    <source>
        <dbReference type="Proteomes" id="UP000728032"/>
    </source>
</evidence>
<dbReference type="OrthoDB" id="18894at2759"/>
<evidence type="ECO:0000313" key="2">
    <source>
        <dbReference type="EMBL" id="CAD7659211.1"/>
    </source>
</evidence>
<keyword evidence="1" id="KW-1133">Transmembrane helix</keyword>
<keyword evidence="1" id="KW-0472">Membrane</keyword>
<sequence length="102" mass="12018">MKSKSSSLSRKSHSLCRLCCVDKLWMTAIRNMGLIVIYYLFSIGITFYQKWFIKKFHYPLSVVTCHMIVKLMIAYFLRLTYKSITGIYDTIYCVSTNTDPYD</sequence>
<dbReference type="Proteomes" id="UP000728032">
    <property type="component" value="Unassembled WGS sequence"/>
</dbReference>
<name>A0A7R9QWB3_9ACAR</name>
<dbReference type="EMBL" id="CAJPVJ010016833">
    <property type="protein sequence ID" value="CAG2176373.1"/>
    <property type="molecule type" value="Genomic_DNA"/>
</dbReference>
<dbReference type="EMBL" id="OC931658">
    <property type="protein sequence ID" value="CAD7659211.1"/>
    <property type="molecule type" value="Genomic_DNA"/>
</dbReference>